<keyword evidence="1" id="KW-0812">Transmembrane</keyword>
<dbReference type="STRING" id="1763537.ULVI_07700"/>
<organism evidence="2 3">
    <name type="scientific">Cochleicola gelatinilyticus</name>
    <dbReference type="NCBI Taxonomy" id="1763537"/>
    <lineage>
        <taxon>Bacteria</taxon>
        <taxon>Pseudomonadati</taxon>
        <taxon>Bacteroidota</taxon>
        <taxon>Flavobacteriia</taxon>
        <taxon>Flavobacteriales</taxon>
        <taxon>Flavobacteriaceae</taxon>
        <taxon>Cochleicola</taxon>
    </lineage>
</organism>
<dbReference type="RefSeq" id="WP_082830813.1">
    <property type="nucleotide sequence ID" value="NZ_LRXL01000037.1"/>
</dbReference>
<dbReference type="Proteomes" id="UP000077013">
    <property type="component" value="Unassembled WGS sequence"/>
</dbReference>
<gene>
    <name evidence="2" type="ORF">ULVI_07700</name>
</gene>
<sequence>MRIIMPNNHTDQKLLIRGLKRLVLALPLLVVTTYLLNFAFLNKATIPIYIALIPGIAFMIVTIYLLFNGIKIIMRSLFGDN</sequence>
<feature type="transmembrane region" description="Helical" evidence="1">
    <location>
        <begin position="21"/>
        <end position="40"/>
    </location>
</feature>
<feature type="transmembrane region" description="Helical" evidence="1">
    <location>
        <begin position="46"/>
        <end position="67"/>
    </location>
</feature>
<keyword evidence="3" id="KW-1185">Reference proteome</keyword>
<reference evidence="2 3" key="1">
    <citation type="submission" date="2016-02" db="EMBL/GenBank/DDBJ databases">
        <title>Ulvibacter sp. LPB0005, isolated from Thais luteostoma.</title>
        <authorList>
            <person name="Shin S.-K."/>
            <person name="Yi H."/>
        </authorList>
    </citation>
    <scope>NUCLEOTIDE SEQUENCE [LARGE SCALE GENOMIC DNA]</scope>
    <source>
        <strain evidence="2 3">LPB0005</strain>
    </source>
</reference>
<evidence type="ECO:0000313" key="2">
    <source>
        <dbReference type="EMBL" id="OAB78471.1"/>
    </source>
</evidence>
<accession>A0A167HCA6</accession>
<keyword evidence="1" id="KW-1133">Transmembrane helix</keyword>
<comment type="caution">
    <text evidence="2">The sequence shown here is derived from an EMBL/GenBank/DDBJ whole genome shotgun (WGS) entry which is preliminary data.</text>
</comment>
<dbReference type="InterPro" id="IPR046077">
    <property type="entry name" value="DUF6095"/>
</dbReference>
<dbReference type="EMBL" id="LRXL01000037">
    <property type="protein sequence ID" value="OAB78471.1"/>
    <property type="molecule type" value="Genomic_DNA"/>
</dbReference>
<evidence type="ECO:0000313" key="3">
    <source>
        <dbReference type="Proteomes" id="UP000077013"/>
    </source>
</evidence>
<protein>
    <submittedName>
        <fullName evidence="2">Uncharacterized protein</fullName>
    </submittedName>
</protein>
<evidence type="ECO:0000256" key="1">
    <source>
        <dbReference type="SAM" id="Phobius"/>
    </source>
</evidence>
<proteinExistence type="predicted"/>
<dbReference type="AlphaFoldDB" id="A0A167HCA6"/>
<dbReference type="Pfam" id="PF19589">
    <property type="entry name" value="DUF6095"/>
    <property type="match status" value="1"/>
</dbReference>
<name>A0A167HCA6_9FLAO</name>
<keyword evidence="1" id="KW-0472">Membrane</keyword>